<protein>
    <recommendedName>
        <fullName evidence="2">MATH domain-containing protein</fullName>
    </recommendedName>
</protein>
<organism evidence="3 4">
    <name type="scientific">Papaver nudicaule</name>
    <name type="common">Iceland poppy</name>
    <dbReference type="NCBI Taxonomy" id="74823"/>
    <lineage>
        <taxon>Eukaryota</taxon>
        <taxon>Viridiplantae</taxon>
        <taxon>Streptophyta</taxon>
        <taxon>Embryophyta</taxon>
        <taxon>Tracheophyta</taxon>
        <taxon>Spermatophyta</taxon>
        <taxon>Magnoliopsida</taxon>
        <taxon>Ranunculales</taxon>
        <taxon>Papaveraceae</taxon>
        <taxon>Papaveroideae</taxon>
        <taxon>Papaver</taxon>
    </lineage>
</organism>
<evidence type="ECO:0000313" key="4">
    <source>
        <dbReference type="Proteomes" id="UP001177140"/>
    </source>
</evidence>
<dbReference type="InterPro" id="IPR055327">
    <property type="entry name" value="TRAF1A/B"/>
</dbReference>
<dbReference type="AlphaFoldDB" id="A0AA41UXH1"/>
<gene>
    <name evidence="3" type="ORF">MKW94_000610</name>
</gene>
<keyword evidence="4" id="KW-1185">Reference proteome</keyword>
<name>A0AA41UXH1_PAPNU</name>
<evidence type="ECO:0000256" key="1">
    <source>
        <dbReference type="SAM" id="MobiDB-lite"/>
    </source>
</evidence>
<feature type="non-terminal residue" evidence="3">
    <location>
        <position position="231"/>
    </location>
</feature>
<evidence type="ECO:0000259" key="2">
    <source>
        <dbReference type="PROSITE" id="PS50144"/>
    </source>
</evidence>
<feature type="domain" description="MATH" evidence="2">
    <location>
        <begin position="1"/>
        <end position="22"/>
    </location>
</feature>
<accession>A0AA41UXH1</accession>
<dbReference type="PROSITE" id="PS50144">
    <property type="entry name" value="MATH"/>
    <property type="match status" value="1"/>
</dbReference>
<reference evidence="3" key="1">
    <citation type="submission" date="2022-03" db="EMBL/GenBank/DDBJ databases">
        <title>A functionally conserved STORR gene fusion in Papaver species that diverged 16.8 million years ago.</title>
        <authorList>
            <person name="Catania T."/>
        </authorList>
    </citation>
    <scope>NUCLEOTIDE SEQUENCE</scope>
    <source>
        <strain evidence="3">S-191538</strain>
    </source>
</reference>
<sequence length="231" mass="26515">MELPKLVDGFVVNDTLIIKAQVQVIRDKSDSLFRCLDCQYRRELVRVYRTNVEKICQHLAEERRKKLGDLFEDSARWSSFCAFWLGVDENVRRRLSEEKTDVILKVIVKELFVEKEVTSTLVMDSLYSGLKALEWHSKTNIAGDKVIDAAESPAPIVCVGNGMFTLVDDVLLLIEKVALEALSLKDEKDPQNRTERQEELIREEEEAWQAKSEQKVNGGAADMEKRAKKKQ</sequence>
<dbReference type="Proteomes" id="UP001177140">
    <property type="component" value="Unassembled WGS sequence"/>
</dbReference>
<dbReference type="EMBL" id="JAJJMA010018754">
    <property type="protein sequence ID" value="MCL7023136.1"/>
    <property type="molecule type" value="Genomic_DNA"/>
</dbReference>
<dbReference type="InterPro" id="IPR002083">
    <property type="entry name" value="MATH/TRAF_dom"/>
</dbReference>
<dbReference type="PANTHER" id="PTHR47477">
    <property type="entry name" value="TNF RECEPTOR-ASSOCIATED FACTOR HOMOLOG 1A"/>
    <property type="match status" value="1"/>
</dbReference>
<dbReference type="PANTHER" id="PTHR47477:SF8">
    <property type="entry name" value="TNF RECEPTOR-ASSOCIATED FACTOR HOMOLOG 1A"/>
    <property type="match status" value="1"/>
</dbReference>
<feature type="region of interest" description="Disordered" evidence="1">
    <location>
        <begin position="187"/>
        <end position="231"/>
    </location>
</feature>
<evidence type="ECO:0000313" key="3">
    <source>
        <dbReference type="EMBL" id="MCL7023136.1"/>
    </source>
</evidence>
<proteinExistence type="predicted"/>
<feature type="compositionally biased region" description="Basic and acidic residues" evidence="1">
    <location>
        <begin position="187"/>
        <end position="200"/>
    </location>
</feature>
<comment type="caution">
    <text evidence="3">The sequence shown here is derived from an EMBL/GenBank/DDBJ whole genome shotgun (WGS) entry which is preliminary data.</text>
</comment>